<evidence type="ECO:0000256" key="2">
    <source>
        <dbReference type="ARBA" id="ARBA00010574"/>
    </source>
</evidence>
<evidence type="ECO:0000256" key="1">
    <source>
        <dbReference type="ARBA" id="ARBA00004173"/>
    </source>
</evidence>
<dbReference type="GO" id="GO:0017148">
    <property type="term" value="P:negative regulation of translation"/>
    <property type="evidence" value="ECO:0007669"/>
    <property type="project" value="TreeGrafter"/>
</dbReference>
<dbReference type="InterPro" id="IPR004394">
    <property type="entry name" value="Iojap/RsfS/C7orf30"/>
</dbReference>
<dbReference type="SUPFAM" id="SSF81301">
    <property type="entry name" value="Nucleotidyltransferase"/>
    <property type="match status" value="1"/>
</dbReference>
<dbReference type="GO" id="GO:0043023">
    <property type="term" value="F:ribosomal large subunit binding"/>
    <property type="evidence" value="ECO:0007669"/>
    <property type="project" value="TreeGrafter"/>
</dbReference>
<evidence type="ECO:0000313" key="6">
    <source>
        <dbReference type="EMBL" id="JAS26474.1"/>
    </source>
</evidence>
<dbReference type="GO" id="GO:0005739">
    <property type="term" value="C:mitochondrion"/>
    <property type="evidence" value="ECO:0007669"/>
    <property type="project" value="UniProtKB-SubCell"/>
</dbReference>
<organism evidence="6">
    <name type="scientific">Clastoptera arizonana</name>
    <name type="common">Arizona spittle bug</name>
    <dbReference type="NCBI Taxonomy" id="38151"/>
    <lineage>
        <taxon>Eukaryota</taxon>
        <taxon>Metazoa</taxon>
        <taxon>Ecdysozoa</taxon>
        <taxon>Arthropoda</taxon>
        <taxon>Hexapoda</taxon>
        <taxon>Insecta</taxon>
        <taxon>Pterygota</taxon>
        <taxon>Neoptera</taxon>
        <taxon>Paraneoptera</taxon>
        <taxon>Hemiptera</taxon>
        <taxon>Auchenorrhyncha</taxon>
        <taxon>Cercopoidea</taxon>
        <taxon>Clastopteridae</taxon>
        <taxon>Clastoptera</taxon>
    </lineage>
</organism>
<comment type="function">
    <text evidence="4">Required for normal mitochondrial ribosome function and mitochondrial translation. May play a role in ribosome biogenesis by preventing premature association of the 28S and 39S ribosomal subunits. Interacts with mitochondrial ribosomal protein uL14m (MRPL14), probably blocking formation of intersubunit bridge B8, preventing association of the 28S and 39S ribosomal subunits. Addition to isolated mitochondrial ribosomal subunits partially inhibits translation, probably by interfering with the association of the 28S and 39S ribosomal subunits and the formation of functional ribosomes. May also participate in the assembly and/or regulation of the stability of the large subunit of the mitochondrial ribosome. May function as a ribosomal silencing factor.</text>
</comment>
<comment type="similarity">
    <text evidence="2">Belongs to the Iojap/RsfS family.</text>
</comment>
<dbReference type="PANTHER" id="PTHR21043">
    <property type="entry name" value="IOJAP SUPERFAMILY ORTHOLOG"/>
    <property type="match status" value="1"/>
</dbReference>
<dbReference type="PANTHER" id="PTHR21043:SF0">
    <property type="entry name" value="MITOCHONDRIAL ASSEMBLY OF RIBOSOMAL LARGE SUBUNIT PROTEIN 1"/>
    <property type="match status" value="1"/>
</dbReference>
<dbReference type="GO" id="GO:0090071">
    <property type="term" value="P:negative regulation of ribosome biogenesis"/>
    <property type="evidence" value="ECO:0007669"/>
    <property type="project" value="TreeGrafter"/>
</dbReference>
<dbReference type="HAMAP" id="MF_01477">
    <property type="entry name" value="Iojap_RsfS"/>
    <property type="match status" value="1"/>
</dbReference>
<proteinExistence type="inferred from homology"/>
<dbReference type="Pfam" id="PF02410">
    <property type="entry name" value="RsfS"/>
    <property type="match status" value="1"/>
</dbReference>
<keyword evidence="3" id="KW-0496">Mitochondrion</keyword>
<evidence type="ECO:0000256" key="3">
    <source>
        <dbReference type="ARBA" id="ARBA00023128"/>
    </source>
</evidence>
<dbReference type="FunFam" id="3.30.460.10:FF:000018">
    <property type="entry name" value="Mitochondrial assembly of ribosomal large subunit 1"/>
    <property type="match status" value="1"/>
</dbReference>
<protein>
    <recommendedName>
        <fullName evidence="5">Mitochondrial assembly of ribosomal large subunit protein 1</fullName>
    </recommendedName>
</protein>
<dbReference type="Gene3D" id="3.30.460.10">
    <property type="entry name" value="Beta Polymerase, domain 2"/>
    <property type="match status" value="1"/>
</dbReference>
<name>A0A1B6DLA7_9HEMI</name>
<comment type="subcellular location">
    <subcellularLocation>
        <location evidence="1">Mitochondrion</location>
    </subcellularLocation>
</comment>
<dbReference type="InterPro" id="IPR043519">
    <property type="entry name" value="NT_sf"/>
</dbReference>
<accession>A0A1B6DLA7</accession>
<gene>
    <name evidence="6" type="ORF">g.2210</name>
</gene>
<dbReference type="NCBIfam" id="TIGR00090">
    <property type="entry name" value="rsfS_iojap_ybeB"/>
    <property type="match status" value="1"/>
</dbReference>
<dbReference type="EMBL" id="GEDC01010824">
    <property type="protein sequence ID" value="JAS26474.1"/>
    <property type="molecule type" value="Transcribed_RNA"/>
</dbReference>
<sequence>MCSLMKLGFLIGVNNFYNCSRYCNHLNNLKNQQKLSYLYKRLYSKNNIDIFKTNDQNNNNVENNDIGLGVKSGKYKVFKDTDSLMVLDVEEERLLQEKEYEQQVSIEPQFEGINLTRGVTGVFEIEDLIDVLKSENAQDIFVAALPEAAKYVDYMVVVSGKSRRHMIGLAEFIRKVYKKKRCSSDIIPRIEGENSKDWIALDLGNIALHIFSREARPIYDLESLWSLGVEYDLHLNAPQDPLITLLQKHAISLDSFKSSESLS</sequence>
<dbReference type="AlphaFoldDB" id="A0A1B6DLA7"/>
<evidence type="ECO:0000256" key="5">
    <source>
        <dbReference type="ARBA" id="ARBA00073331"/>
    </source>
</evidence>
<evidence type="ECO:0000256" key="4">
    <source>
        <dbReference type="ARBA" id="ARBA00053669"/>
    </source>
</evidence>
<reference evidence="6" key="1">
    <citation type="submission" date="2015-12" db="EMBL/GenBank/DDBJ databases">
        <title>De novo transcriptome assembly of four potential Pierce s Disease insect vectors from Arizona vineyards.</title>
        <authorList>
            <person name="Tassone E.E."/>
        </authorList>
    </citation>
    <scope>NUCLEOTIDE SEQUENCE</scope>
</reference>